<accession>A0A2T5BDS5</accession>
<protein>
    <submittedName>
        <fullName evidence="3">Exopolysaccharide production repressor protein</fullName>
    </submittedName>
</protein>
<keyword evidence="4" id="KW-1185">Reference proteome</keyword>
<sequence length="92" mass="9969">MYGPRVFVSMIGALLVFAAATYGLTGSPAETLVKTLVCAILLQIGYFAGVVFLVWKEVQRRRRVEGTARTAAENSAASLRISRLKEPGQPNL</sequence>
<dbReference type="InterPro" id="IPR024239">
    <property type="entry name" value="SyrA"/>
</dbReference>
<keyword evidence="2" id="KW-0472">Membrane</keyword>
<evidence type="ECO:0000313" key="3">
    <source>
        <dbReference type="EMBL" id="PTM97154.1"/>
    </source>
</evidence>
<dbReference type="EMBL" id="PZZZ01000002">
    <property type="protein sequence ID" value="PTM97154.1"/>
    <property type="molecule type" value="Genomic_DNA"/>
</dbReference>
<keyword evidence="2" id="KW-1133">Transmembrane helix</keyword>
<evidence type="ECO:0000256" key="2">
    <source>
        <dbReference type="SAM" id="Phobius"/>
    </source>
</evidence>
<dbReference type="Proteomes" id="UP000241247">
    <property type="component" value="Unassembled WGS sequence"/>
</dbReference>
<organism evidence="3 4">
    <name type="scientific">Mycoplana dimorpha</name>
    <dbReference type="NCBI Taxonomy" id="28320"/>
    <lineage>
        <taxon>Bacteria</taxon>
        <taxon>Pseudomonadati</taxon>
        <taxon>Pseudomonadota</taxon>
        <taxon>Alphaproteobacteria</taxon>
        <taxon>Hyphomicrobiales</taxon>
        <taxon>Rhizobiaceae</taxon>
        <taxon>Mycoplana</taxon>
    </lineage>
</organism>
<dbReference type="AlphaFoldDB" id="A0A2T5BDS5"/>
<dbReference type="OrthoDB" id="9802759at2"/>
<feature type="transmembrane region" description="Helical" evidence="2">
    <location>
        <begin position="33"/>
        <end position="55"/>
    </location>
</feature>
<dbReference type="Pfam" id="PF11089">
    <property type="entry name" value="SyrA"/>
    <property type="match status" value="1"/>
</dbReference>
<name>A0A2T5BDS5_MYCDI</name>
<proteinExistence type="predicted"/>
<comment type="caution">
    <text evidence="3">The sequence shown here is derived from an EMBL/GenBank/DDBJ whole genome shotgun (WGS) entry which is preliminary data.</text>
</comment>
<evidence type="ECO:0000256" key="1">
    <source>
        <dbReference type="SAM" id="MobiDB-lite"/>
    </source>
</evidence>
<evidence type="ECO:0000313" key="4">
    <source>
        <dbReference type="Proteomes" id="UP000241247"/>
    </source>
</evidence>
<reference evidence="3 4" key="1">
    <citation type="submission" date="2018-04" db="EMBL/GenBank/DDBJ databases">
        <title>Genomic Encyclopedia of Type Strains, Phase IV (KMG-IV): sequencing the most valuable type-strain genomes for metagenomic binning, comparative biology and taxonomic classification.</title>
        <authorList>
            <person name="Goeker M."/>
        </authorList>
    </citation>
    <scope>NUCLEOTIDE SEQUENCE [LARGE SCALE GENOMIC DNA]</scope>
    <source>
        <strain evidence="3 4">DSM 7138</strain>
    </source>
</reference>
<keyword evidence="2" id="KW-0812">Transmembrane</keyword>
<feature type="region of interest" description="Disordered" evidence="1">
    <location>
        <begin position="71"/>
        <end position="92"/>
    </location>
</feature>
<gene>
    <name evidence="3" type="ORF">C7449_10222</name>
</gene>